<dbReference type="GO" id="GO:0005829">
    <property type="term" value="C:cytosol"/>
    <property type="evidence" value="ECO:0007669"/>
    <property type="project" value="TreeGrafter"/>
</dbReference>
<comment type="caution">
    <text evidence="1">The sequence shown here is derived from an EMBL/GenBank/DDBJ whole genome shotgun (WGS) entry which is preliminary data.</text>
</comment>
<dbReference type="GO" id="GO:0051782">
    <property type="term" value="P:negative regulation of cell division"/>
    <property type="evidence" value="ECO:0007669"/>
    <property type="project" value="TreeGrafter"/>
</dbReference>
<dbReference type="InterPro" id="IPR027417">
    <property type="entry name" value="P-loop_NTPase"/>
</dbReference>
<reference evidence="1 2" key="1">
    <citation type="submission" date="2014-03" db="EMBL/GenBank/DDBJ databases">
        <title>Genome of Paenirhodobacter enshiensis DW2-9.</title>
        <authorList>
            <person name="Wang D."/>
            <person name="Wang G."/>
        </authorList>
    </citation>
    <scope>NUCLEOTIDE SEQUENCE [LARGE SCALE GENOMIC DNA]</scope>
    <source>
        <strain evidence="1 2">DW2-9</strain>
    </source>
</reference>
<evidence type="ECO:0000313" key="2">
    <source>
        <dbReference type="Proteomes" id="UP000028824"/>
    </source>
</evidence>
<protein>
    <recommendedName>
        <fullName evidence="3">AAA domain-containing protein</fullName>
    </recommendedName>
</protein>
<dbReference type="Proteomes" id="UP000028824">
    <property type="component" value="Unassembled WGS sequence"/>
</dbReference>
<gene>
    <name evidence="1" type="ORF">CG50_09895</name>
</gene>
<dbReference type="EMBL" id="JFZB01000044">
    <property type="protein sequence ID" value="KFI24536.1"/>
    <property type="molecule type" value="Genomic_DNA"/>
</dbReference>
<dbReference type="GO" id="GO:0016887">
    <property type="term" value="F:ATP hydrolysis activity"/>
    <property type="evidence" value="ECO:0007669"/>
    <property type="project" value="TreeGrafter"/>
</dbReference>
<organism evidence="1 2">
    <name type="scientific">Paenirhodobacter enshiensis</name>
    <dbReference type="NCBI Taxonomy" id="1105367"/>
    <lineage>
        <taxon>Bacteria</taxon>
        <taxon>Pseudomonadati</taxon>
        <taxon>Pseudomonadota</taxon>
        <taxon>Alphaproteobacteria</taxon>
        <taxon>Rhodobacterales</taxon>
        <taxon>Rhodobacter group</taxon>
        <taxon>Paenirhodobacter</taxon>
    </lineage>
</organism>
<dbReference type="RefSeq" id="WP_036639775.1">
    <property type="nucleotide sequence ID" value="NZ_JFZB01000044.1"/>
</dbReference>
<dbReference type="PANTHER" id="PTHR43384:SF13">
    <property type="entry name" value="SLR0110 PROTEIN"/>
    <property type="match status" value="1"/>
</dbReference>
<dbReference type="GO" id="GO:0005524">
    <property type="term" value="F:ATP binding"/>
    <property type="evidence" value="ECO:0007669"/>
    <property type="project" value="TreeGrafter"/>
</dbReference>
<evidence type="ECO:0008006" key="3">
    <source>
        <dbReference type="Google" id="ProtNLM"/>
    </source>
</evidence>
<dbReference type="PANTHER" id="PTHR43384">
    <property type="entry name" value="SEPTUM SITE-DETERMINING PROTEIN MIND HOMOLOG, CHLOROPLASTIC-RELATED"/>
    <property type="match status" value="1"/>
</dbReference>
<dbReference type="eggNOG" id="COG4963">
    <property type="taxonomic scope" value="Bacteria"/>
</dbReference>
<name>A0A086XR86_9RHOB</name>
<accession>A0A086XR86</accession>
<keyword evidence="2" id="KW-1185">Reference proteome</keyword>
<dbReference type="OrthoDB" id="8281972at2"/>
<dbReference type="Gene3D" id="3.40.50.300">
    <property type="entry name" value="P-loop containing nucleotide triphosphate hydrolases"/>
    <property type="match status" value="1"/>
</dbReference>
<dbReference type="SUPFAM" id="SSF52540">
    <property type="entry name" value="P-loop containing nucleoside triphosphate hydrolases"/>
    <property type="match status" value="1"/>
</dbReference>
<dbReference type="GO" id="GO:0009898">
    <property type="term" value="C:cytoplasmic side of plasma membrane"/>
    <property type="evidence" value="ECO:0007669"/>
    <property type="project" value="TreeGrafter"/>
</dbReference>
<dbReference type="STRING" id="1105367.CG50_09895"/>
<dbReference type="AlphaFoldDB" id="A0A086XR86"/>
<evidence type="ECO:0000313" key="1">
    <source>
        <dbReference type="EMBL" id="KFI24536.1"/>
    </source>
</evidence>
<sequence>MPALRICTVTDGLDAVLRVAALLSAAGEEASRTDLRLNMAQEALAAAQPGAFDLIVLATGTDGRSPDMLRALAQRAIGLGPAVLLCAPEEPLPAGLPAGLRVLRGPPFPSGSPETILTAALPAAPAPTPPATLPADGGRGWLGRLLARLSRHPAAEATPLPDIAATEAAAAPPRVHVIQPSSGGTGATTFSVNLAVALAERLRPAGDGPAVCLIDLNPQFGSVGSCFDLPENSQLRDAYRNIRRIDAEAFDACLQHPLPGVAVLQTPTEIMPFDALGAGPVGELIALGRAAAPVVVIDMPHCIADWAEQVFVEADRIWCPGALDVRGARNARLLGALLEAAAPACPAGHILTRAPLRRSSEWEEDRAAFETATGRPLSAILPEGGPQVTAAGNAGTPLCRSYPKNPLARQIRAFAARIALPVPDPGKG</sequence>
<proteinExistence type="predicted"/>
<dbReference type="InterPro" id="IPR050625">
    <property type="entry name" value="ParA/MinD_ATPase"/>
</dbReference>